<dbReference type="eggNOG" id="KOG0714">
    <property type="taxonomic scope" value="Eukaryota"/>
</dbReference>
<dbReference type="Pfam" id="PF00226">
    <property type="entry name" value="DnaJ"/>
    <property type="match status" value="1"/>
</dbReference>
<dbReference type="RefSeq" id="XP_001384353.1">
    <property type="nucleotide sequence ID" value="XM_001384316.1"/>
</dbReference>
<dbReference type="InParanoid" id="A3LT04"/>
<dbReference type="InterPro" id="IPR036869">
    <property type="entry name" value="J_dom_sf"/>
</dbReference>
<sequence>MAKYRFSTAPTYTEEQQQLVLRILGYDSMEYYQMLGVDRYSTADDISSCYRRLAAQVHPDRNSHPQATDAFKQLNEAWEVLREPSSRTIYNSQLEHDFSEDSMNSSFSIDTSIGSESDLGKKPSDDIGSMFWKLVLMGLVDR</sequence>
<evidence type="ECO:0000259" key="1">
    <source>
        <dbReference type="PROSITE" id="PS50076"/>
    </source>
</evidence>
<reference evidence="2 3" key="1">
    <citation type="journal article" date="2007" name="Nat. Biotechnol.">
        <title>Genome sequence of the lignocellulose-bioconverting and xylose-fermenting yeast Pichia stipitis.</title>
        <authorList>
            <person name="Jeffries T.W."/>
            <person name="Grigoriev I.V."/>
            <person name="Grimwood J."/>
            <person name="Laplaza J.M."/>
            <person name="Aerts A."/>
            <person name="Salamov A."/>
            <person name="Schmutz J."/>
            <person name="Lindquist E."/>
            <person name="Dehal P."/>
            <person name="Shapiro H."/>
            <person name="Jin Y.S."/>
            <person name="Passoth V."/>
            <person name="Richardson P.M."/>
        </authorList>
    </citation>
    <scope>NUCLEOTIDE SEQUENCE [LARGE SCALE GENOMIC DNA]</scope>
    <source>
        <strain evidence="3">ATCC 58785 / CBS 6054 / NBRC 10063 / NRRL Y-11545</strain>
    </source>
</reference>
<dbReference type="PRINTS" id="PR00625">
    <property type="entry name" value="JDOMAIN"/>
</dbReference>
<dbReference type="EMBL" id="CP000498">
    <property type="protein sequence ID" value="ABN66324.1"/>
    <property type="molecule type" value="Genomic_DNA"/>
</dbReference>
<dbReference type="PANTHER" id="PTHR43908">
    <property type="entry name" value="AT29763P-RELATED"/>
    <property type="match status" value="1"/>
</dbReference>
<dbReference type="PROSITE" id="PS50076">
    <property type="entry name" value="DNAJ_2"/>
    <property type="match status" value="1"/>
</dbReference>
<dbReference type="InterPro" id="IPR051100">
    <property type="entry name" value="DnaJ_subfamily_B/C"/>
</dbReference>
<dbReference type="KEGG" id="pic:PICST_31237"/>
<gene>
    <name evidence="2" type="ORF">PICST_31237</name>
</gene>
<evidence type="ECO:0000313" key="3">
    <source>
        <dbReference type="Proteomes" id="UP000002258"/>
    </source>
</evidence>
<dbReference type="SMART" id="SM00271">
    <property type="entry name" value="DnaJ"/>
    <property type="match status" value="1"/>
</dbReference>
<dbReference type="SUPFAM" id="SSF46565">
    <property type="entry name" value="Chaperone J-domain"/>
    <property type="match status" value="1"/>
</dbReference>
<proteinExistence type="predicted"/>
<dbReference type="AlphaFoldDB" id="A3LT04"/>
<evidence type="ECO:0000313" key="2">
    <source>
        <dbReference type="EMBL" id="ABN66324.1"/>
    </source>
</evidence>
<dbReference type="GeneID" id="4839019"/>
<dbReference type="Proteomes" id="UP000002258">
    <property type="component" value="Chromosome 4"/>
</dbReference>
<dbReference type="PANTHER" id="PTHR43908:SF3">
    <property type="entry name" value="AT29763P-RELATED"/>
    <property type="match status" value="1"/>
</dbReference>
<protein>
    <recommendedName>
        <fullName evidence="1">J domain-containing protein</fullName>
    </recommendedName>
</protein>
<accession>A3LT04</accession>
<feature type="domain" description="J" evidence="1">
    <location>
        <begin position="30"/>
        <end position="94"/>
    </location>
</feature>
<organism evidence="2 3">
    <name type="scientific">Scheffersomyces stipitis (strain ATCC 58785 / CBS 6054 / NBRC 10063 / NRRL Y-11545)</name>
    <name type="common">Yeast</name>
    <name type="synonym">Pichia stipitis</name>
    <dbReference type="NCBI Taxonomy" id="322104"/>
    <lineage>
        <taxon>Eukaryota</taxon>
        <taxon>Fungi</taxon>
        <taxon>Dikarya</taxon>
        <taxon>Ascomycota</taxon>
        <taxon>Saccharomycotina</taxon>
        <taxon>Pichiomycetes</taxon>
        <taxon>Debaryomycetaceae</taxon>
        <taxon>Scheffersomyces</taxon>
    </lineage>
</organism>
<dbReference type="CDD" id="cd06257">
    <property type="entry name" value="DnaJ"/>
    <property type="match status" value="1"/>
</dbReference>
<dbReference type="InterPro" id="IPR001623">
    <property type="entry name" value="DnaJ_domain"/>
</dbReference>
<keyword evidence="3" id="KW-1185">Reference proteome</keyword>
<dbReference type="GO" id="GO:0071218">
    <property type="term" value="P:cellular response to misfolded protein"/>
    <property type="evidence" value="ECO:0007669"/>
    <property type="project" value="TreeGrafter"/>
</dbReference>
<name>A3LT04_PICST</name>
<dbReference type="Gene3D" id="1.10.287.110">
    <property type="entry name" value="DnaJ domain"/>
    <property type="match status" value="1"/>
</dbReference>
<dbReference type="OrthoDB" id="1507364at2759"/>
<dbReference type="HOGENOM" id="CLU_1816508_0_0_1"/>
<dbReference type="GO" id="GO:0030544">
    <property type="term" value="F:Hsp70 protein binding"/>
    <property type="evidence" value="ECO:0007669"/>
    <property type="project" value="TreeGrafter"/>
</dbReference>
<dbReference type="STRING" id="322104.A3LT04"/>
<dbReference type="GO" id="GO:0005789">
    <property type="term" value="C:endoplasmic reticulum membrane"/>
    <property type="evidence" value="ECO:0007669"/>
    <property type="project" value="TreeGrafter"/>
</dbReference>